<dbReference type="GO" id="GO:0003700">
    <property type="term" value="F:DNA-binding transcription factor activity"/>
    <property type="evidence" value="ECO:0007669"/>
    <property type="project" value="TreeGrafter"/>
</dbReference>
<evidence type="ECO:0000256" key="4">
    <source>
        <dbReference type="SAM" id="MobiDB-lite"/>
    </source>
</evidence>
<dbReference type="SUPFAM" id="SSF47413">
    <property type="entry name" value="lambda repressor-like DNA-binding domains"/>
    <property type="match status" value="1"/>
</dbReference>
<feature type="region of interest" description="Disordered" evidence="4">
    <location>
        <begin position="1"/>
        <end position="26"/>
    </location>
</feature>
<dbReference type="InterPro" id="IPR010982">
    <property type="entry name" value="Lambda_DNA-bd_dom_sf"/>
</dbReference>
<dbReference type="SMART" id="SM00354">
    <property type="entry name" value="HTH_LACI"/>
    <property type="match status" value="1"/>
</dbReference>
<keyword evidence="8" id="KW-1185">Reference proteome</keyword>
<evidence type="ECO:0000256" key="1">
    <source>
        <dbReference type="ARBA" id="ARBA00023015"/>
    </source>
</evidence>
<feature type="domain" description="HTH lacI-type" evidence="5">
    <location>
        <begin position="23"/>
        <end position="77"/>
    </location>
</feature>
<feature type="compositionally biased region" description="Basic residues" evidence="4">
    <location>
        <begin position="9"/>
        <end position="20"/>
    </location>
</feature>
<dbReference type="Gene3D" id="1.10.260.40">
    <property type="entry name" value="lambda repressor-like DNA-binding domains"/>
    <property type="match status" value="1"/>
</dbReference>
<dbReference type="CDD" id="cd06267">
    <property type="entry name" value="PBP1_LacI_sugar_binding-like"/>
    <property type="match status" value="1"/>
</dbReference>
<dbReference type="CDD" id="cd01392">
    <property type="entry name" value="HTH_LacI"/>
    <property type="match status" value="1"/>
</dbReference>
<dbReference type="PROSITE" id="PS50932">
    <property type="entry name" value="HTH_LACI_2"/>
    <property type="match status" value="1"/>
</dbReference>
<dbReference type="Pfam" id="PF00356">
    <property type="entry name" value="LacI"/>
    <property type="match status" value="1"/>
</dbReference>
<evidence type="ECO:0000313" key="8">
    <source>
        <dbReference type="Proteomes" id="UP000636960"/>
    </source>
</evidence>
<comment type="caution">
    <text evidence="7">The sequence shown here is derived from an EMBL/GenBank/DDBJ whole genome shotgun (WGS) entry which is preliminary data.</text>
</comment>
<evidence type="ECO:0000256" key="2">
    <source>
        <dbReference type="ARBA" id="ARBA00023125"/>
    </source>
</evidence>
<dbReference type="GO" id="GO:0000976">
    <property type="term" value="F:transcription cis-regulatory region binding"/>
    <property type="evidence" value="ECO:0007669"/>
    <property type="project" value="TreeGrafter"/>
</dbReference>
<accession>A0A919K2A9</accession>
<evidence type="ECO:0000259" key="6">
    <source>
        <dbReference type="PROSITE" id="PS50943"/>
    </source>
</evidence>
<feature type="domain" description="HTH cro/C1-type" evidence="6">
    <location>
        <begin position="24"/>
        <end position="67"/>
    </location>
</feature>
<gene>
    <name evidence="7" type="ORF">Ari01nite_68550</name>
</gene>
<dbReference type="InterPro" id="IPR046335">
    <property type="entry name" value="LacI/GalR-like_sensor"/>
</dbReference>
<name>A0A919K2A9_9ACTN</name>
<dbReference type="PRINTS" id="PR00036">
    <property type="entry name" value="HTHLACI"/>
</dbReference>
<dbReference type="Proteomes" id="UP000636960">
    <property type="component" value="Unassembled WGS sequence"/>
</dbReference>
<dbReference type="SUPFAM" id="SSF53822">
    <property type="entry name" value="Periplasmic binding protein-like I"/>
    <property type="match status" value="1"/>
</dbReference>
<reference evidence="7" key="1">
    <citation type="submission" date="2021-01" db="EMBL/GenBank/DDBJ databases">
        <title>Whole genome shotgun sequence of Actinoplanes rishiriensis NBRC 108556.</title>
        <authorList>
            <person name="Komaki H."/>
            <person name="Tamura T."/>
        </authorList>
    </citation>
    <scope>NUCLEOTIDE SEQUENCE</scope>
    <source>
        <strain evidence="7">NBRC 108556</strain>
    </source>
</reference>
<dbReference type="PANTHER" id="PTHR30146:SF109">
    <property type="entry name" value="HTH-TYPE TRANSCRIPTIONAL REGULATOR GALS"/>
    <property type="match status" value="1"/>
</dbReference>
<keyword evidence="2" id="KW-0238">DNA-binding</keyword>
<proteinExistence type="predicted"/>
<keyword evidence="3" id="KW-0804">Transcription</keyword>
<evidence type="ECO:0000259" key="5">
    <source>
        <dbReference type="PROSITE" id="PS50932"/>
    </source>
</evidence>
<dbReference type="Pfam" id="PF13377">
    <property type="entry name" value="Peripla_BP_3"/>
    <property type="match status" value="1"/>
</dbReference>
<protein>
    <submittedName>
        <fullName evidence="7">LacI family transcriptional regulator</fullName>
    </submittedName>
</protein>
<keyword evidence="1" id="KW-0805">Transcription regulation</keyword>
<evidence type="ECO:0000256" key="3">
    <source>
        <dbReference type="ARBA" id="ARBA00023163"/>
    </source>
</evidence>
<dbReference type="Gene3D" id="3.40.50.2300">
    <property type="match status" value="2"/>
</dbReference>
<sequence>MPDEAPVHPKSRGAARRAQRRGPTMEDVADVAGVSRGTVSRVLNGANHVSSASLAAVQEAMRQTGYVVNQNARSLVTRSSGAIAFVLSEPPDRLFEDPVLGSLLRNCTQLLGEQGRSLMLMLAGTPEERDRTLHFVRGGHVDGVLLVSMHDGDPLAGELQRTGFPLVVCGRPPAAAGPSMTYVAADDRSGARLMTQYLLDRGRKRIATVAGPADTAGGVERLAGYRDVLGRRATSRMVARAAAYTIEAGREAMTALLRSCPDLDAVFVASDLLAVGALQALHGAGKAVPGDVLVGGFDDSAIASATTPPLTTVRQPLAQVAAELVEVLLKLVAGRPVSSRVLPTELVRRDSA</sequence>
<dbReference type="PROSITE" id="PS00356">
    <property type="entry name" value="HTH_LACI_1"/>
    <property type="match status" value="1"/>
</dbReference>
<evidence type="ECO:0000313" key="7">
    <source>
        <dbReference type="EMBL" id="GIE99390.1"/>
    </source>
</evidence>
<dbReference type="InterPro" id="IPR000843">
    <property type="entry name" value="HTH_LacI"/>
</dbReference>
<organism evidence="7 8">
    <name type="scientific">Paractinoplanes rishiriensis</name>
    <dbReference type="NCBI Taxonomy" id="1050105"/>
    <lineage>
        <taxon>Bacteria</taxon>
        <taxon>Bacillati</taxon>
        <taxon>Actinomycetota</taxon>
        <taxon>Actinomycetes</taxon>
        <taxon>Micromonosporales</taxon>
        <taxon>Micromonosporaceae</taxon>
        <taxon>Paractinoplanes</taxon>
    </lineage>
</organism>
<dbReference type="RefSeq" id="WP_203786368.1">
    <property type="nucleotide sequence ID" value="NZ_BOMV01000071.1"/>
</dbReference>
<dbReference type="PROSITE" id="PS50943">
    <property type="entry name" value="HTH_CROC1"/>
    <property type="match status" value="1"/>
</dbReference>
<dbReference type="InterPro" id="IPR001387">
    <property type="entry name" value="Cro/C1-type_HTH"/>
</dbReference>
<dbReference type="EMBL" id="BOMV01000071">
    <property type="protein sequence ID" value="GIE99390.1"/>
    <property type="molecule type" value="Genomic_DNA"/>
</dbReference>
<dbReference type="PANTHER" id="PTHR30146">
    <property type="entry name" value="LACI-RELATED TRANSCRIPTIONAL REPRESSOR"/>
    <property type="match status" value="1"/>
</dbReference>
<dbReference type="AlphaFoldDB" id="A0A919K2A9"/>
<dbReference type="InterPro" id="IPR028082">
    <property type="entry name" value="Peripla_BP_I"/>
</dbReference>